<name>A0A0F9R1Y6_9ZZZZ</name>
<dbReference type="AlphaFoldDB" id="A0A0F9R1Y6"/>
<protein>
    <submittedName>
        <fullName evidence="1">Uncharacterized protein</fullName>
    </submittedName>
</protein>
<accession>A0A0F9R1Y6</accession>
<proteinExistence type="predicted"/>
<dbReference type="EMBL" id="LAZR01001102">
    <property type="protein sequence ID" value="KKN50640.1"/>
    <property type="molecule type" value="Genomic_DNA"/>
</dbReference>
<organism evidence="1">
    <name type="scientific">marine sediment metagenome</name>
    <dbReference type="NCBI Taxonomy" id="412755"/>
    <lineage>
        <taxon>unclassified sequences</taxon>
        <taxon>metagenomes</taxon>
        <taxon>ecological metagenomes</taxon>
    </lineage>
</organism>
<sequence>MSQAQANVQIQMVPKHTIQKEVLGAAATMAKAQSEIMEKIATLRQIKEMVKSSADAISMLAIQGSSGAIATQGMAGRSEIALLEKVLSELAKASQSIGSVVNGEIYTAIIGGE</sequence>
<gene>
    <name evidence="1" type="ORF">LCGC14_0630670</name>
</gene>
<reference evidence="1" key="1">
    <citation type="journal article" date="2015" name="Nature">
        <title>Complex archaea that bridge the gap between prokaryotes and eukaryotes.</title>
        <authorList>
            <person name="Spang A."/>
            <person name="Saw J.H."/>
            <person name="Jorgensen S.L."/>
            <person name="Zaremba-Niedzwiedzka K."/>
            <person name="Martijn J."/>
            <person name="Lind A.E."/>
            <person name="van Eijk R."/>
            <person name="Schleper C."/>
            <person name="Guy L."/>
            <person name="Ettema T.J."/>
        </authorList>
    </citation>
    <scope>NUCLEOTIDE SEQUENCE</scope>
</reference>
<comment type="caution">
    <text evidence="1">The sequence shown here is derived from an EMBL/GenBank/DDBJ whole genome shotgun (WGS) entry which is preliminary data.</text>
</comment>
<evidence type="ECO:0000313" key="1">
    <source>
        <dbReference type="EMBL" id="KKN50640.1"/>
    </source>
</evidence>